<protein>
    <submittedName>
        <fullName evidence="1">Uncharacterized protein</fullName>
    </submittedName>
</protein>
<dbReference type="Proteomes" id="UP000823775">
    <property type="component" value="Unassembled WGS sequence"/>
</dbReference>
<organism evidence="1 2">
    <name type="scientific">Datura stramonium</name>
    <name type="common">Jimsonweed</name>
    <name type="synonym">Common thornapple</name>
    <dbReference type="NCBI Taxonomy" id="4076"/>
    <lineage>
        <taxon>Eukaryota</taxon>
        <taxon>Viridiplantae</taxon>
        <taxon>Streptophyta</taxon>
        <taxon>Embryophyta</taxon>
        <taxon>Tracheophyta</taxon>
        <taxon>Spermatophyta</taxon>
        <taxon>Magnoliopsida</taxon>
        <taxon>eudicotyledons</taxon>
        <taxon>Gunneridae</taxon>
        <taxon>Pentapetalae</taxon>
        <taxon>asterids</taxon>
        <taxon>lamiids</taxon>
        <taxon>Solanales</taxon>
        <taxon>Solanaceae</taxon>
        <taxon>Solanoideae</taxon>
        <taxon>Datureae</taxon>
        <taxon>Datura</taxon>
    </lineage>
</organism>
<keyword evidence="2" id="KW-1185">Reference proteome</keyword>
<reference evidence="1 2" key="1">
    <citation type="journal article" date="2021" name="BMC Genomics">
        <title>Datura genome reveals duplications of psychoactive alkaloid biosynthetic genes and high mutation rate following tissue culture.</title>
        <authorList>
            <person name="Rajewski A."/>
            <person name="Carter-House D."/>
            <person name="Stajich J."/>
            <person name="Litt A."/>
        </authorList>
    </citation>
    <scope>NUCLEOTIDE SEQUENCE [LARGE SCALE GENOMIC DNA]</scope>
    <source>
        <strain evidence="1">AR-01</strain>
    </source>
</reference>
<proteinExistence type="predicted"/>
<dbReference type="EMBL" id="JACEIK010001522">
    <property type="protein sequence ID" value="MCD7470030.1"/>
    <property type="molecule type" value="Genomic_DNA"/>
</dbReference>
<accession>A0ABS8TEY6</accession>
<comment type="caution">
    <text evidence="1">The sequence shown here is derived from an EMBL/GenBank/DDBJ whole genome shotgun (WGS) entry which is preliminary data.</text>
</comment>
<gene>
    <name evidence="1" type="ORF">HAX54_009592</name>
</gene>
<feature type="non-terminal residue" evidence="1">
    <location>
        <position position="1"/>
    </location>
</feature>
<evidence type="ECO:0000313" key="1">
    <source>
        <dbReference type="EMBL" id="MCD7470030.1"/>
    </source>
</evidence>
<sequence length="168" mass="18662">EPGPVRVFLAMNDYCFRIISLMANAIIECSVVVYDYYISPKDASLVQLQYVDRKSSELQLTLDTYKMSPTNHFVKTYELWEDGKSGGAGFGKKPGAISDAADGSSPRVNRWASSAMKTFNKERLRPVVMGQWRNGSSFAAPFFKKKDADNTCGIPRDKTLENGLGSVE</sequence>
<evidence type="ECO:0000313" key="2">
    <source>
        <dbReference type="Proteomes" id="UP000823775"/>
    </source>
</evidence>
<name>A0ABS8TEY6_DATST</name>